<dbReference type="PROSITE" id="PS51755">
    <property type="entry name" value="OMPR_PHOB"/>
    <property type="match status" value="1"/>
</dbReference>
<dbReference type="SMART" id="SM00862">
    <property type="entry name" value="Trans_reg_C"/>
    <property type="match status" value="1"/>
</dbReference>
<feature type="domain" description="Response regulatory" evidence="12">
    <location>
        <begin position="35"/>
        <end position="148"/>
    </location>
</feature>
<name>A0A7X2NLZ4_9CLOT</name>
<dbReference type="CDD" id="cd00383">
    <property type="entry name" value="trans_reg_C"/>
    <property type="match status" value="1"/>
</dbReference>
<evidence type="ECO:0000259" key="13">
    <source>
        <dbReference type="PROSITE" id="PS51755"/>
    </source>
</evidence>
<dbReference type="SUPFAM" id="SSF52172">
    <property type="entry name" value="CheY-like"/>
    <property type="match status" value="1"/>
</dbReference>
<evidence type="ECO:0000256" key="2">
    <source>
        <dbReference type="ARBA" id="ARBA00018672"/>
    </source>
</evidence>
<dbReference type="FunFam" id="3.40.50.2300:FF:000021">
    <property type="entry name" value="Two-component system response regulator KdpE"/>
    <property type="match status" value="1"/>
</dbReference>
<accession>A0A7X2NLZ4</accession>
<evidence type="ECO:0000256" key="5">
    <source>
        <dbReference type="ARBA" id="ARBA00023012"/>
    </source>
</evidence>
<evidence type="ECO:0000256" key="9">
    <source>
        <dbReference type="ARBA" id="ARBA00024867"/>
    </source>
</evidence>
<dbReference type="Pfam" id="PF00486">
    <property type="entry name" value="Trans_reg_C"/>
    <property type="match status" value="1"/>
</dbReference>
<dbReference type="PROSITE" id="PS50110">
    <property type="entry name" value="RESPONSE_REGULATORY"/>
    <property type="match status" value="1"/>
</dbReference>
<dbReference type="InterPro" id="IPR036388">
    <property type="entry name" value="WH-like_DNA-bd_sf"/>
</dbReference>
<dbReference type="SMART" id="SM00448">
    <property type="entry name" value="REC"/>
    <property type="match status" value="1"/>
</dbReference>
<evidence type="ECO:0000256" key="8">
    <source>
        <dbReference type="ARBA" id="ARBA00023163"/>
    </source>
</evidence>
<keyword evidence="4 10" id="KW-0597">Phosphoprotein</keyword>
<evidence type="ECO:0000313" key="15">
    <source>
        <dbReference type="Proteomes" id="UP000429958"/>
    </source>
</evidence>
<evidence type="ECO:0000256" key="6">
    <source>
        <dbReference type="ARBA" id="ARBA00023015"/>
    </source>
</evidence>
<dbReference type="PANTHER" id="PTHR48111">
    <property type="entry name" value="REGULATOR OF RPOS"/>
    <property type="match status" value="1"/>
</dbReference>
<dbReference type="GO" id="GO:0000987">
    <property type="term" value="F:cis-regulatory region sequence-specific DNA binding"/>
    <property type="evidence" value="ECO:0007669"/>
    <property type="project" value="UniProtKB-ARBA"/>
</dbReference>
<protein>
    <recommendedName>
        <fullName evidence="2">Stage 0 sporulation protein A homolog</fullName>
    </recommendedName>
</protein>
<dbReference type="InterPro" id="IPR001867">
    <property type="entry name" value="OmpR/PhoB-type_DNA-bd"/>
</dbReference>
<comment type="caution">
    <text evidence="14">The sequence shown here is derived from an EMBL/GenBank/DDBJ whole genome shotgun (WGS) entry which is preliminary data.</text>
</comment>
<dbReference type="InterPro" id="IPR016032">
    <property type="entry name" value="Sig_transdc_resp-reg_C-effctor"/>
</dbReference>
<keyword evidence="6" id="KW-0805">Transcription regulation</keyword>
<feature type="modified residue" description="4-aspartylphosphate" evidence="10">
    <location>
        <position position="84"/>
    </location>
</feature>
<dbReference type="AlphaFoldDB" id="A0A7X2NLZ4"/>
<evidence type="ECO:0000256" key="11">
    <source>
        <dbReference type="PROSITE-ProRule" id="PRU01091"/>
    </source>
</evidence>
<reference evidence="14 15" key="1">
    <citation type="submission" date="2019-08" db="EMBL/GenBank/DDBJ databases">
        <title>In-depth cultivation of the pig gut microbiome towards novel bacterial diversity and tailored functional studies.</title>
        <authorList>
            <person name="Wylensek D."/>
            <person name="Hitch T.C.A."/>
            <person name="Clavel T."/>
        </authorList>
    </citation>
    <scope>NUCLEOTIDE SEQUENCE [LARGE SCALE GENOMIC DNA]</scope>
    <source>
        <strain evidence="14 15">WCA-389-WT-23D1</strain>
    </source>
</reference>
<sequence length="269" mass="31113">MVERSPEGTGRIGREQSFSLHYRLRKEKVKLFKEKILIIEDDIQIQNFMAYTLENAGFFVEGAVNGKDGISYMVRKNADLILLDLGLPDMDGMEVLHKIREWSEVPIIIVSARDQDKEKAAALDDGADDYLTKPFSATELMARIRVALRHYYRMNHLESEERPDDTVYVNGGLKLDNGAHIAYKDDKEIHLTPLEYQLLLLFMQNPGKVLTYHTILRKIWGEGYGEDTQVLRSVMASTRRKIERNPAKPEYIETEIGIGYRMREQEFVK</sequence>
<dbReference type="Pfam" id="PF00072">
    <property type="entry name" value="Response_reg"/>
    <property type="match status" value="1"/>
</dbReference>
<evidence type="ECO:0000256" key="7">
    <source>
        <dbReference type="ARBA" id="ARBA00023125"/>
    </source>
</evidence>
<keyword evidence="5" id="KW-0902">Two-component regulatory system</keyword>
<comment type="subcellular location">
    <subcellularLocation>
        <location evidence="1">Cytoplasm</location>
    </subcellularLocation>
</comment>
<keyword evidence="7 11" id="KW-0238">DNA-binding</keyword>
<feature type="DNA-binding region" description="OmpR/PhoB-type" evidence="11">
    <location>
        <begin position="165"/>
        <end position="264"/>
    </location>
</feature>
<evidence type="ECO:0000256" key="1">
    <source>
        <dbReference type="ARBA" id="ARBA00004496"/>
    </source>
</evidence>
<evidence type="ECO:0000313" key="14">
    <source>
        <dbReference type="EMBL" id="MSS37287.1"/>
    </source>
</evidence>
<dbReference type="GO" id="GO:0000156">
    <property type="term" value="F:phosphorelay response regulator activity"/>
    <property type="evidence" value="ECO:0007669"/>
    <property type="project" value="TreeGrafter"/>
</dbReference>
<dbReference type="EMBL" id="VUMD01000010">
    <property type="protein sequence ID" value="MSS37287.1"/>
    <property type="molecule type" value="Genomic_DNA"/>
</dbReference>
<dbReference type="GO" id="GO:0042802">
    <property type="term" value="F:identical protein binding"/>
    <property type="evidence" value="ECO:0007669"/>
    <property type="project" value="UniProtKB-ARBA"/>
</dbReference>
<dbReference type="GO" id="GO:0045893">
    <property type="term" value="P:positive regulation of DNA-templated transcription"/>
    <property type="evidence" value="ECO:0007669"/>
    <property type="project" value="UniProtKB-ARBA"/>
</dbReference>
<dbReference type="InterPro" id="IPR011006">
    <property type="entry name" value="CheY-like_superfamily"/>
</dbReference>
<proteinExistence type="predicted"/>
<gene>
    <name evidence="14" type="ORF">FYJ39_12065</name>
</gene>
<evidence type="ECO:0000259" key="12">
    <source>
        <dbReference type="PROSITE" id="PS50110"/>
    </source>
</evidence>
<evidence type="ECO:0000256" key="10">
    <source>
        <dbReference type="PROSITE-ProRule" id="PRU00169"/>
    </source>
</evidence>
<dbReference type="GO" id="GO:0005829">
    <property type="term" value="C:cytosol"/>
    <property type="evidence" value="ECO:0007669"/>
    <property type="project" value="TreeGrafter"/>
</dbReference>
<organism evidence="14 15">
    <name type="scientific">Clostridium porci</name>
    <dbReference type="NCBI Taxonomy" id="2605778"/>
    <lineage>
        <taxon>Bacteria</taxon>
        <taxon>Bacillati</taxon>
        <taxon>Bacillota</taxon>
        <taxon>Clostridia</taxon>
        <taxon>Eubacteriales</taxon>
        <taxon>Clostridiaceae</taxon>
        <taxon>Clostridium</taxon>
    </lineage>
</organism>
<comment type="function">
    <text evidence="9">May play the central regulatory role in sporulation. It may be an element of the effector pathway responsible for the activation of sporulation genes in response to nutritional stress. Spo0A may act in concert with spo0H (a sigma factor) to control the expression of some genes that are critical to the sporulation process.</text>
</comment>
<dbReference type="InterPro" id="IPR039420">
    <property type="entry name" value="WalR-like"/>
</dbReference>
<dbReference type="Gene3D" id="6.10.250.690">
    <property type="match status" value="1"/>
</dbReference>
<dbReference type="PANTHER" id="PTHR48111:SF50">
    <property type="entry name" value="KDP OPERON TRANSCRIPTIONAL REGULATORY PROTEIN KDPE"/>
    <property type="match status" value="1"/>
</dbReference>
<dbReference type="InterPro" id="IPR001789">
    <property type="entry name" value="Sig_transdc_resp-reg_receiver"/>
</dbReference>
<keyword evidence="8" id="KW-0804">Transcription</keyword>
<keyword evidence="15" id="KW-1185">Reference proteome</keyword>
<evidence type="ECO:0000256" key="4">
    <source>
        <dbReference type="ARBA" id="ARBA00022553"/>
    </source>
</evidence>
<keyword evidence="3" id="KW-0963">Cytoplasm</keyword>
<dbReference type="SUPFAM" id="SSF46894">
    <property type="entry name" value="C-terminal effector domain of the bipartite response regulators"/>
    <property type="match status" value="1"/>
</dbReference>
<feature type="domain" description="OmpR/PhoB-type" evidence="13">
    <location>
        <begin position="165"/>
        <end position="264"/>
    </location>
</feature>
<dbReference type="Gene3D" id="1.10.10.10">
    <property type="entry name" value="Winged helix-like DNA-binding domain superfamily/Winged helix DNA-binding domain"/>
    <property type="match status" value="1"/>
</dbReference>
<dbReference type="Gene3D" id="3.40.50.2300">
    <property type="match status" value="1"/>
</dbReference>
<dbReference type="GO" id="GO:0032993">
    <property type="term" value="C:protein-DNA complex"/>
    <property type="evidence" value="ECO:0007669"/>
    <property type="project" value="TreeGrafter"/>
</dbReference>
<evidence type="ECO:0000256" key="3">
    <source>
        <dbReference type="ARBA" id="ARBA00022490"/>
    </source>
</evidence>
<dbReference type="Proteomes" id="UP000429958">
    <property type="component" value="Unassembled WGS sequence"/>
</dbReference>